<dbReference type="Proteomes" id="UP000224563">
    <property type="component" value="Unassembled WGS sequence"/>
</dbReference>
<organism evidence="1 2">
    <name type="scientific">Agathobacter ruminis</name>
    <dbReference type="NCBI Taxonomy" id="1712665"/>
    <lineage>
        <taxon>Bacteria</taxon>
        <taxon>Bacillati</taxon>
        <taxon>Bacillota</taxon>
        <taxon>Clostridia</taxon>
        <taxon>Lachnospirales</taxon>
        <taxon>Lachnospiraceae</taxon>
        <taxon>Agathobacter</taxon>
    </lineage>
</organism>
<dbReference type="EMBL" id="PDYG01000014">
    <property type="protein sequence ID" value="PHU38155.1"/>
    <property type="molecule type" value="Genomic_DNA"/>
</dbReference>
<sequence>MSNYEKIEDMIISAGRTAVSATKEIAGAAKNKIDVKTKEYDLKMLYAELGRAYYNDHKNDEPYDYDVMQTILNAEAELKNLKSE</sequence>
<gene>
    <name evidence="1" type="ORF">CSX02_03875</name>
</gene>
<proteinExistence type="predicted"/>
<dbReference type="AlphaFoldDB" id="A0A2G3E4S6"/>
<reference evidence="1 2" key="1">
    <citation type="submission" date="2017-10" db="EMBL/GenBank/DDBJ databases">
        <title>Resolving the taxonomy of Roseburia spp., Eubacterium rectale and Agathobacter spp. through phylogenomic analysis.</title>
        <authorList>
            <person name="Sheridan P.O."/>
            <person name="Walker A.W."/>
            <person name="Duncan S.H."/>
            <person name="Scott K.P."/>
            <person name="Toole P.W.O."/>
            <person name="Luis P."/>
            <person name="Flint H.J."/>
        </authorList>
    </citation>
    <scope>NUCLEOTIDE SEQUENCE [LARGE SCALE GENOMIC DNA]</scope>
    <source>
        <strain evidence="1 2">JK623</strain>
    </source>
</reference>
<evidence type="ECO:0000313" key="2">
    <source>
        <dbReference type="Proteomes" id="UP000224563"/>
    </source>
</evidence>
<evidence type="ECO:0000313" key="1">
    <source>
        <dbReference type="EMBL" id="PHU38155.1"/>
    </source>
</evidence>
<reference evidence="1 2" key="2">
    <citation type="submission" date="2017-10" db="EMBL/GenBank/DDBJ databases">
        <authorList>
            <person name="Banno H."/>
            <person name="Chua N.-H."/>
        </authorList>
    </citation>
    <scope>NUCLEOTIDE SEQUENCE [LARGE SCALE GENOMIC DNA]</scope>
    <source>
        <strain evidence="1 2">JK623</strain>
    </source>
</reference>
<comment type="caution">
    <text evidence="1">The sequence shown here is derived from an EMBL/GenBank/DDBJ whole genome shotgun (WGS) entry which is preliminary data.</text>
</comment>
<name>A0A2G3E4S6_9FIRM</name>
<accession>A0A2G3E4S6</accession>
<keyword evidence="2" id="KW-1185">Reference proteome</keyword>
<dbReference type="RefSeq" id="WP_051637958.1">
    <property type="nucleotide sequence ID" value="NZ_JANSWH010000080.1"/>
</dbReference>
<protein>
    <submittedName>
        <fullName evidence="1">Uncharacterized protein</fullName>
    </submittedName>
</protein>